<dbReference type="RefSeq" id="WP_369336803.1">
    <property type="nucleotide sequence ID" value="NZ_JBFYGN010000002.1"/>
</dbReference>
<gene>
    <name evidence="1" type="ORF">AB6724_01865</name>
</gene>
<sequence>MNRAQQVLAMSPEDRYKTQCRVMYRLLRRQGHTRQQAMAQTVNRVARLVGAATVMDASCWKANPVSVALIAAQH</sequence>
<evidence type="ECO:0000313" key="2">
    <source>
        <dbReference type="Proteomes" id="UP001561046"/>
    </source>
</evidence>
<protein>
    <submittedName>
        <fullName evidence="1">Uncharacterized protein</fullName>
    </submittedName>
</protein>
<proteinExistence type="predicted"/>
<organism evidence="1 2">
    <name type="scientific">Comamonas guangdongensis</name>
    <dbReference type="NCBI Taxonomy" id="510515"/>
    <lineage>
        <taxon>Bacteria</taxon>
        <taxon>Pseudomonadati</taxon>
        <taxon>Pseudomonadota</taxon>
        <taxon>Betaproteobacteria</taxon>
        <taxon>Burkholderiales</taxon>
        <taxon>Comamonadaceae</taxon>
        <taxon>Comamonas</taxon>
    </lineage>
</organism>
<accession>A0ABV3ZPN8</accession>
<name>A0ABV3ZPN8_9BURK</name>
<reference evidence="1 2" key="1">
    <citation type="journal article" date="2013" name="Int. J. Syst. Evol. Microbiol.">
        <title>Comamonas guangdongensis sp. nov., isolated from subterranean forest sediment, and emended description of the genus Comamonas.</title>
        <authorList>
            <person name="Zhang J."/>
            <person name="Wang Y."/>
            <person name="Zhou S."/>
            <person name="Wu C."/>
            <person name="He J."/>
            <person name="Li F."/>
        </authorList>
    </citation>
    <scope>NUCLEOTIDE SEQUENCE [LARGE SCALE GENOMIC DNA]</scope>
    <source>
        <strain evidence="1 2">CCTCC AB2011133</strain>
    </source>
</reference>
<evidence type="ECO:0000313" key="1">
    <source>
        <dbReference type="EMBL" id="MEX8191581.1"/>
    </source>
</evidence>
<keyword evidence="2" id="KW-1185">Reference proteome</keyword>
<dbReference type="EMBL" id="JBFYGN010000002">
    <property type="protein sequence ID" value="MEX8191581.1"/>
    <property type="molecule type" value="Genomic_DNA"/>
</dbReference>
<dbReference type="Proteomes" id="UP001561046">
    <property type="component" value="Unassembled WGS sequence"/>
</dbReference>
<comment type="caution">
    <text evidence="1">The sequence shown here is derived from an EMBL/GenBank/DDBJ whole genome shotgun (WGS) entry which is preliminary data.</text>
</comment>